<dbReference type="GO" id="GO:0005829">
    <property type="term" value="C:cytosol"/>
    <property type="evidence" value="ECO:0007669"/>
    <property type="project" value="TreeGrafter"/>
</dbReference>
<organism evidence="10">
    <name type="scientific">Oikopleura dioica</name>
    <name type="common">Tunicate</name>
    <dbReference type="NCBI Taxonomy" id="34765"/>
    <lineage>
        <taxon>Eukaryota</taxon>
        <taxon>Metazoa</taxon>
        <taxon>Chordata</taxon>
        <taxon>Tunicata</taxon>
        <taxon>Appendicularia</taxon>
        <taxon>Copelata</taxon>
        <taxon>Oikopleuridae</taxon>
        <taxon>Oikopleura</taxon>
    </lineage>
</organism>
<dbReference type="GO" id="GO:0033499">
    <property type="term" value="P:galactose catabolic process via UDP-galactose, Leloir pathway"/>
    <property type="evidence" value="ECO:0007669"/>
    <property type="project" value="TreeGrafter"/>
</dbReference>
<dbReference type="SUPFAM" id="SSF51735">
    <property type="entry name" value="NAD(P)-binding Rossmann-fold domains"/>
    <property type="match status" value="1"/>
</dbReference>
<dbReference type="Pfam" id="PF01370">
    <property type="entry name" value="Epimerase"/>
    <property type="match status" value="1"/>
</dbReference>
<dbReference type="GO" id="GO:0003974">
    <property type="term" value="F:UDP-N-acetylglucosamine 4-epimerase activity"/>
    <property type="evidence" value="ECO:0007669"/>
    <property type="project" value="UniProtKB-EC"/>
</dbReference>
<evidence type="ECO:0000256" key="4">
    <source>
        <dbReference type="ARBA" id="ARBA00004947"/>
    </source>
</evidence>
<comment type="cofactor">
    <cofactor evidence="3 8">
        <name>NAD(+)</name>
        <dbReference type="ChEBI" id="CHEBI:57540"/>
    </cofactor>
</comment>
<protein>
    <recommendedName>
        <fullName evidence="8">UDP-glucose 4-epimerase</fullName>
        <ecNumber evidence="8">5.1.3.2</ecNumber>
    </recommendedName>
</protein>
<dbReference type="EC" id="5.1.3.2" evidence="8"/>
<dbReference type="PANTHER" id="PTHR43725">
    <property type="entry name" value="UDP-GLUCOSE 4-EPIMERASE"/>
    <property type="match status" value="1"/>
</dbReference>
<dbReference type="PANTHER" id="PTHR43725:SF47">
    <property type="entry name" value="UDP-GLUCOSE 4-EPIMERASE"/>
    <property type="match status" value="1"/>
</dbReference>
<dbReference type="NCBIfam" id="NF007956">
    <property type="entry name" value="PRK10675.1"/>
    <property type="match status" value="1"/>
</dbReference>
<dbReference type="GO" id="GO:0003978">
    <property type="term" value="F:UDP-glucose 4-epimerase activity"/>
    <property type="evidence" value="ECO:0007669"/>
    <property type="project" value="UniProtKB-UniRule"/>
</dbReference>
<comment type="subunit">
    <text evidence="8">Homodimer.</text>
</comment>
<dbReference type="Gene3D" id="3.40.50.720">
    <property type="entry name" value="NAD(P)-binding Rossmann-like Domain"/>
    <property type="match status" value="1"/>
</dbReference>
<evidence type="ECO:0000259" key="9">
    <source>
        <dbReference type="Pfam" id="PF01370"/>
    </source>
</evidence>
<dbReference type="Gene3D" id="3.90.25.10">
    <property type="entry name" value="UDP-galactose 4-epimerase, domain 1"/>
    <property type="match status" value="1"/>
</dbReference>
<gene>
    <name evidence="10" type="ORF">GSOID_T00013355001</name>
    <name evidence="11" type="ORF">GSOID_T00019358001</name>
</gene>
<evidence type="ECO:0000313" key="10">
    <source>
        <dbReference type="EMBL" id="CBY22589.1"/>
    </source>
</evidence>
<evidence type="ECO:0000313" key="11">
    <source>
        <dbReference type="EMBL" id="CBY38832.1"/>
    </source>
</evidence>
<dbReference type="OrthoDB" id="9402762at2759"/>
<dbReference type="EMBL" id="FN655335">
    <property type="protein sequence ID" value="CBY38832.1"/>
    <property type="molecule type" value="Genomic_DNA"/>
</dbReference>
<evidence type="ECO:0000313" key="12">
    <source>
        <dbReference type="Proteomes" id="UP000001307"/>
    </source>
</evidence>
<comment type="catalytic activity">
    <reaction evidence="1">
        <text>UDP-N-acetyl-alpha-D-glucosamine = UDP-N-acetyl-alpha-D-galactosamine</text>
        <dbReference type="Rhea" id="RHEA:20517"/>
        <dbReference type="ChEBI" id="CHEBI:57705"/>
        <dbReference type="ChEBI" id="CHEBI:67138"/>
        <dbReference type="EC" id="5.1.3.7"/>
    </reaction>
</comment>
<dbReference type="InterPro" id="IPR036291">
    <property type="entry name" value="NAD(P)-bd_dom_sf"/>
</dbReference>
<dbReference type="AlphaFoldDB" id="E4WZJ3"/>
<dbReference type="UniPathway" id="UPA00214"/>
<dbReference type="InParanoid" id="E4WZJ3"/>
<evidence type="ECO:0000256" key="5">
    <source>
        <dbReference type="ARBA" id="ARBA00023027"/>
    </source>
</evidence>
<comment type="catalytic activity">
    <reaction evidence="2 8">
        <text>UDP-alpha-D-glucose = UDP-alpha-D-galactose</text>
        <dbReference type="Rhea" id="RHEA:22168"/>
        <dbReference type="ChEBI" id="CHEBI:58885"/>
        <dbReference type="ChEBI" id="CHEBI:66914"/>
        <dbReference type="EC" id="5.1.3.2"/>
    </reaction>
</comment>
<evidence type="ECO:0000256" key="2">
    <source>
        <dbReference type="ARBA" id="ARBA00000083"/>
    </source>
</evidence>
<proteinExistence type="inferred from homology"/>
<keyword evidence="5 8" id="KW-0520">NAD</keyword>
<keyword evidence="7 8" id="KW-0413">Isomerase</keyword>
<dbReference type="FunCoup" id="E4WZJ3">
    <property type="interactions" value="18"/>
</dbReference>
<keyword evidence="8" id="KW-0119">Carbohydrate metabolism</keyword>
<keyword evidence="12" id="KW-1185">Reference proteome</keyword>
<reference evidence="10" key="1">
    <citation type="journal article" date="2010" name="Science">
        <title>Plasticity of animal genome architecture unmasked by rapid evolution of a pelagic tunicate.</title>
        <authorList>
            <person name="Denoeud F."/>
            <person name="Henriet S."/>
            <person name="Mungpakdee S."/>
            <person name="Aury J.M."/>
            <person name="Da Silva C."/>
            <person name="Brinkmann H."/>
            <person name="Mikhaleva J."/>
            <person name="Olsen L.C."/>
            <person name="Jubin C."/>
            <person name="Canestro C."/>
            <person name="Bouquet J.M."/>
            <person name="Danks G."/>
            <person name="Poulain J."/>
            <person name="Campsteijn C."/>
            <person name="Adamski M."/>
            <person name="Cross I."/>
            <person name="Yadetie F."/>
            <person name="Muffato M."/>
            <person name="Louis A."/>
            <person name="Butcher S."/>
            <person name="Tsagkogeorga G."/>
            <person name="Konrad A."/>
            <person name="Singh S."/>
            <person name="Jensen M.F."/>
            <person name="Cong E.H."/>
            <person name="Eikeseth-Otteraa H."/>
            <person name="Noel B."/>
            <person name="Anthouard V."/>
            <person name="Porcel B.M."/>
            <person name="Kachouri-Lafond R."/>
            <person name="Nishino A."/>
            <person name="Ugolini M."/>
            <person name="Chourrout P."/>
            <person name="Nishida H."/>
            <person name="Aasland R."/>
            <person name="Huzurbazar S."/>
            <person name="Westhof E."/>
            <person name="Delsuc F."/>
            <person name="Lehrach H."/>
            <person name="Reinhardt R."/>
            <person name="Weissenbach J."/>
            <person name="Roy S.W."/>
            <person name="Artiguenave F."/>
            <person name="Postlethwait J.H."/>
            <person name="Manak J.R."/>
            <person name="Thompson E.M."/>
            <person name="Jaillon O."/>
            <person name="Du Pasquier L."/>
            <person name="Boudinot P."/>
            <person name="Liberles D.A."/>
            <person name="Volff J.N."/>
            <person name="Philippe H."/>
            <person name="Lenhard B."/>
            <person name="Roest Crollius H."/>
            <person name="Wincker P."/>
            <person name="Chourrout D."/>
        </authorList>
    </citation>
    <scope>NUCLEOTIDE SEQUENCE [LARGE SCALE GENOMIC DNA]</scope>
</reference>
<evidence type="ECO:0000256" key="8">
    <source>
        <dbReference type="RuleBase" id="RU366046"/>
    </source>
</evidence>
<dbReference type="EMBL" id="FN653019">
    <property type="protein sequence ID" value="CBY22589.1"/>
    <property type="molecule type" value="Genomic_DNA"/>
</dbReference>
<evidence type="ECO:0000256" key="1">
    <source>
        <dbReference type="ARBA" id="ARBA00000014"/>
    </source>
</evidence>
<dbReference type="InterPro" id="IPR001509">
    <property type="entry name" value="Epimerase_deHydtase"/>
</dbReference>
<evidence type="ECO:0000256" key="3">
    <source>
        <dbReference type="ARBA" id="ARBA00001911"/>
    </source>
</evidence>
<comment type="similarity">
    <text evidence="8">Belongs to the NAD(P)-dependent epimerase/dehydratase family.</text>
</comment>
<dbReference type="InterPro" id="IPR005886">
    <property type="entry name" value="UDP_G4E"/>
</dbReference>
<evidence type="ECO:0000256" key="6">
    <source>
        <dbReference type="ARBA" id="ARBA00023144"/>
    </source>
</evidence>
<keyword evidence="6" id="KW-0299">Galactose metabolism</keyword>
<sequence>MSRGTVLVTGGAGYIGSHTVVELLKEGYDAVVVDNMGNAVQGDNGPESLHRVEKITGKKVTFYELDLREPEKLEKVFKDHKITAVLHFAGLKSVNESVSQPLEYYNNNISGTLILLEIMMKYGVKQFVFSSSATVYGPPEQNPVDEPHRVGFGITNPYGRTKYFIEEILRDVVIADPEWRVTMLRYFNPVGAHESGLIGEDPDGPPNNLMPYVSQVAIGRRPHLVVFGNDWETPDGTGVRDWIHVVDLAVGHIAALNKLPSNAGIKVYNLGTGRGYSVLEAVKEFEKASGKEVKYVIGPRRPGDLANVVADAQLSEKELGWKATRGLPEMCADLWRWQDQNPYGFRKKEDAK</sequence>
<dbReference type="Proteomes" id="UP000001307">
    <property type="component" value="Unassembled WGS sequence"/>
</dbReference>
<feature type="domain" description="NAD-dependent epimerase/dehydratase" evidence="9">
    <location>
        <begin position="6"/>
        <end position="271"/>
    </location>
</feature>
<dbReference type="CDD" id="cd05247">
    <property type="entry name" value="UDP_G4E_1_SDR_e"/>
    <property type="match status" value="1"/>
</dbReference>
<evidence type="ECO:0000256" key="7">
    <source>
        <dbReference type="ARBA" id="ARBA00023235"/>
    </source>
</evidence>
<dbReference type="NCBIfam" id="TIGR01179">
    <property type="entry name" value="galE"/>
    <property type="match status" value="1"/>
</dbReference>
<name>E4WZJ3_OIKDI</name>
<comment type="pathway">
    <text evidence="4 8">Carbohydrate metabolism; galactose metabolism.</text>
</comment>
<dbReference type="Proteomes" id="UP000011014">
    <property type="component" value="Unassembled WGS sequence"/>
</dbReference>
<accession>E4WZJ3</accession>